<feature type="compositionally biased region" description="Basic residues" evidence="8">
    <location>
        <begin position="433"/>
        <end position="456"/>
    </location>
</feature>
<feature type="compositionally biased region" description="Basic and acidic residues" evidence="8">
    <location>
        <begin position="1"/>
        <end position="15"/>
    </location>
</feature>
<feature type="transmembrane region" description="Helical" evidence="9">
    <location>
        <begin position="601"/>
        <end position="620"/>
    </location>
</feature>
<keyword evidence="3" id="KW-0813">Transport</keyword>
<dbReference type="GO" id="GO:0012505">
    <property type="term" value="C:endomembrane system"/>
    <property type="evidence" value="ECO:0007669"/>
    <property type="project" value="UniProtKB-SubCell"/>
</dbReference>
<feature type="transmembrane region" description="Helical" evidence="9">
    <location>
        <begin position="635"/>
        <end position="658"/>
    </location>
</feature>
<feature type="compositionally biased region" description="Basic and acidic residues" evidence="8">
    <location>
        <begin position="467"/>
        <end position="485"/>
    </location>
</feature>
<dbReference type="GO" id="GO:0000329">
    <property type="term" value="C:fungal-type vacuole membrane"/>
    <property type="evidence" value="ECO:0007669"/>
    <property type="project" value="TreeGrafter"/>
</dbReference>
<feature type="region of interest" description="Disordered" evidence="8">
    <location>
        <begin position="331"/>
        <end position="485"/>
    </location>
</feature>
<organism evidence="11 12">
    <name type="scientific">Cytospora paraplurivora</name>
    <dbReference type="NCBI Taxonomy" id="2898453"/>
    <lineage>
        <taxon>Eukaryota</taxon>
        <taxon>Fungi</taxon>
        <taxon>Dikarya</taxon>
        <taxon>Ascomycota</taxon>
        <taxon>Pezizomycotina</taxon>
        <taxon>Sordariomycetes</taxon>
        <taxon>Sordariomycetidae</taxon>
        <taxon>Diaporthales</taxon>
        <taxon>Cytosporaceae</taxon>
        <taxon>Cytospora</taxon>
    </lineage>
</organism>
<feature type="compositionally biased region" description="Polar residues" evidence="8">
    <location>
        <begin position="387"/>
        <end position="402"/>
    </location>
</feature>
<feature type="compositionally biased region" description="Polar residues" evidence="8">
    <location>
        <begin position="58"/>
        <end position="82"/>
    </location>
</feature>
<dbReference type="InterPro" id="IPR004837">
    <property type="entry name" value="NaCa_Exmemb"/>
</dbReference>
<evidence type="ECO:0000256" key="3">
    <source>
        <dbReference type="ARBA" id="ARBA00022448"/>
    </source>
</evidence>
<feature type="compositionally biased region" description="Basic residues" evidence="8">
    <location>
        <begin position="358"/>
        <end position="372"/>
    </location>
</feature>
<feature type="transmembrane region" description="Helical" evidence="9">
    <location>
        <begin position="698"/>
        <end position="719"/>
    </location>
</feature>
<evidence type="ECO:0000256" key="6">
    <source>
        <dbReference type="ARBA" id="ARBA00023065"/>
    </source>
</evidence>
<dbReference type="InterPro" id="IPR004713">
    <property type="entry name" value="CaH_exchang"/>
</dbReference>
<comment type="subcellular location">
    <subcellularLocation>
        <location evidence="1">Endomembrane system</location>
        <topology evidence="1">Multi-pass membrane protein</topology>
    </subcellularLocation>
</comment>
<evidence type="ECO:0000256" key="1">
    <source>
        <dbReference type="ARBA" id="ARBA00004127"/>
    </source>
</evidence>
<keyword evidence="7 9" id="KW-0472">Membrane</keyword>
<name>A0AAN9U4J4_9PEZI</name>
<dbReference type="PANTHER" id="PTHR31503">
    <property type="entry name" value="VACUOLAR CALCIUM ION TRANSPORTER"/>
    <property type="match status" value="1"/>
</dbReference>
<dbReference type="AlphaFoldDB" id="A0AAN9U4J4"/>
<dbReference type="EMBL" id="JAJSPL020000021">
    <property type="protein sequence ID" value="KAK7739847.1"/>
    <property type="molecule type" value="Genomic_DNA"/>
</dbReference>
<feature type="region of interest" description="Disordered" evidence="8">
    <location>
        <begin position="1"/>
        <end position="138"/>
    </location>
</feature>
<feature type="transmembrane region" description="Helical" evidence="9">
    <location>
        <begin position="185"/>
        <end position="205"/>
    </location>
</feature>
<proteinExistence type="inferred from homology"/>
<comment type="caution">
    <text evidence="11">The sequence shown here is derived from an EMBL/GenBank/DDBJ whole genome shotgun (WGS) entry which is preliminary data.</text>
</comment>
<feature type="transmembrane region" description="Helical" evidence="9">
    <location>
        <begin position="726"/>
        <end position="746"/>
    </location>
</feature>
<gene>
    <name evidence="11" type="ORF">SLS53_005439</name>
</gene>
<sequence>MKETSPDEPYIDRLRSWAQSKVHGGNRSTARRPGHNHNNNNSNKRDRDLDPSLLPITNPRTNSTLATSDLASNNGTLPSSSRDALGVDDIGGGSSGKSQNNRSHTGLGGDPHATPSPQASRKGSQLGGVLSPENEKTNSETVRPNIFKRFVRVFNKVIFHSWINVLLIFIPVGIAVNFVPNMKPGVIFAMNAIAIIPLAGLLSHATETVAHRMGDAVGALLNITFGNAVELIILYVIAQNYAKAVGWIDGVRFLGNEIRIVQASLLGSILANLLLILGMSFLLGGLRFREQVLLLVYVIYLLFQLKSHAYMYESTPQEVIDAESTPGPAVAWFDSSSSDDSSSSSSDSDSSGQSRNTVSKRMKRMVRRRRKSSVASTSTVETAQSGPPLSNLSVGTNVSPTNEDGPFGERQSRRARTNSIEADESAIDEQSHRSSKKKHRRRSYKGYRKHMKKSSSHTHGTNSPAEETIHEGSEHSEKRVSAAGETRRVDFAVNAVPDNVSGAGEVTAARRPFDALLLNLAPTVFTQQPNTAGMPPVPVGPIPRVRYGIRRTNSLPGRLNTHIRAPGAMPPSHIPASVLATAEPGDKKVDLFADDLSRTSAVVLLIASTALVAVCAEFMVDSINGLVETSSISEAFIGLIILPIVGNAAEHVTAITVAMKNKMDLAIGVAVGSSIQIALFITPLVVILGWILNTEMTLYFTLFETVCLFVSTFIANFLVLDGRSNYLEGALLCATYVIIGLVAFFYPNSQEASVWG</sequence>
<evidence type="ECO:0000256" key="4">
    <source>
        <dbReference type="ARBA" id="ARBA00022692"/>
    </source>
</evidence>
<evidence type="ECO:0000256" key="7">
    <source>
        <dbReference type="ARBA" id="ARBA00023136"/>
    </source>
</evidence>
<feature type="transmembrane region" description="Helical" evidence="9">
    <location>
        <begin position="258"/>
        <end position="283"/>
    </location>
</feature>
<dbReference type="InterPro" id="IPR044880">
    <property type="entry name" value="NCX_ion-bd_dom_sf"/>
</dbReference>
<evidence type="ECO:0000256" key="2">
    <source>
        <dbReference type="ARBA" id="ARBA00008170"/>
    </source>
</evidence>
<dbReference type="PANTHER" id="PTHR31503:SF18">
    <property type="entry name" value="CA(2+)_H(+) EXCHANGER, PUTATIVE (EUROFUNG)-RELATED"/>
    <property type="match status" value="1"/>
</dbReference>
<dbReference type="GO" id="GO:0015369">
    <property type="term" value="F:calcium:proton antiporter activity"/>
    <property type="evidence" value="ECO:0007669"/>
    <property type="project" value="UniProtKB-ARBA"/>
</dbReference>
<dbReference type="Proteomes" id="UP001320245">
    <property type="component" value="Unassembled WGS sequence"/>
</dbReference>
<reference evidence="11 12" key="1">
    <citation type="journal article" date="2023" name="PLoS ONE">
        <title>Cytospora paraplurivora sp. nov. isolated from orchards with fruit tree decline syndrome in Ontario, Canada.</title>
        <authorList>
            <person name="Ilyukhin E."/>
            <person name="Nguyen H.D.T."/>
            <person name="Castle A.J."/>
            <person name="Ellouze W."/>
        </authorList>
    </citation>
    <scope>NUCLEOTIDE SEQUENCE [LARGE SCALE GENOMIC DNA]</scope>
    <source>
        <strain evidence="11 12">FDS-564</strain>
    </source>
</reference>
<feature type="transmembrane region" description="Helical" evidence="9">
    <location>
        <begin position="157"/>
        <end position="179"/>
    </location>
</feature>
<accession>A0AAN9U4J4</accession>
<evidence type="ECO:0000313" key="12">
    <source>
        <dbReference type="Proteomes" id="UP001320245"/>
    </source>
</evidence>
<evidence type="ECO:0000313" key="11">
    <source>
        <dbReference type="EMBL" id="KAK7739847.1"/>
    </source>
</evidence>
<evidence type="ECO:0000256" key="8">
    <source>
        <dbReference type="SAM" id="MobiDB-lite"/>
    </source>
</evidence>
<evidence type="ECO:0000256" key="5">
    <source>
        <dbReference type="ARBA" id="ARBA00022989"/>
    </source>
</evidence>
<keyword evidence="6" id="KW-0406">Ion transport</keyword>
<evidence type="ECO:0000259" key="10">
    <source>
        <dbReference type="Pfam" id="PF01699"/>
    </source>
</evidence>
<feature type="compositionally biased region" description="Low complexity" evidence="8">
    <location>
        <begin position="373"/>
        <end position="385"/>
    </location>
</feature>
<evidence type="ECO:0000256" key="9">
    <source>
        <dbReference type="SAM" id="Phobius"/>
    </source>
</evidence>
<protein>
    <recommendedName>
        <fullName evidence="10">Sodium/calcium exchanger membrane region domain-containing protein</fullName>
    </recommendedName>
</protein>
<keyword evidence="12" id="KW-1185">Reference proteome</keyword>
<feature type="compositionally biased region" description="Low complexity" evidence="8">
    <location>
        <begin position="334"/>
        <end position="351"/>
    </location>
</feature>
<dbReference type="Gene3D" id="1.20.1420.30">
    <property type="entry name" value="NCX, central ion-binding region"/>
    <property type="match status" value="1"/>
</dbReference>
<dbReference type="FunFam" id="1.20.1420.30:FF:000011">
    <property type="entry name" value="Vacuolar calcium ion transporter"/>
    <property type="match status" value="1"/>
</dbReference>
<dbReference type="GO" id="GO:0006874">
    <property type="term" value="P:intracellular calcium ion homeostasis"/>
    <property type="evidence" value="ECO:0007669"/>
    <property type="project" value="TreeGrafter"/>
</dbReference>
<keyword evidence="4 9" id="KW-0812">Transmembrane</keyword>
<keyword evidence="5 9" id="KW-1133">Transmembrane helix</keyword>
<comment type="similarity">
    <text evidence="2">Belongs to the Ca(2+):cation antiporter (CaCA) (TC 2.A.19) family.</text>
</comment>
<feature type="transmembrane region" description="Helical" evidence="9">
    <location>
        <begin position="217"/>
        <end position="238"/>
    </location>
</feature>
<dbReference type="Pfam" id="PF01699">
    <property type="entry name" value="Na_Ca_ex"/>
    <property type="match status" value="1"/>
</dbReference>
<feature type="domain" description="Sodium/calcium exchanger membrane region" evidence="10">
    <location>
        <begin position="601"/>
        <end position="743"/>
    </location>
</feature>
<feature type="transmembrane region" description="Helical" evidence="9">
    <location>
        <begin position="665"/>
        <end position="692"/>
    </location>
</feature>